<evidence type="ECO:0000256" key="1">
    <source>
        <dbReference type="SAM" id="Phobius"/>
    </source>
</evidence>
<gene>
    <name evidence="2" type="ORF">FLACHUCJ7_03402</name>
</gene>
<dbReference type="RefSeq" id="WP_157505950.1">
    <property type="nucleotide sequence ID" value="NZ_CAIJDO010000200.1"/>
</dbReference>
<keyword evidence="1" id="KW-0472">Membrane</keyword>
<evidence type="ECO:0000313" key="3">
    <source>
        <dbReference type="Proteomes" id="UP000556700"/>
    </source>
</evidence>
<dbReference type="EMBL" id="CAIJDO010000200">
    <property type="protein sequence ID" value="CAD0007619.1"/>
    <property type="molecule type" value="Genomic_DNA"/>
</dbReference>
<dbReference type="Proteomes" id="UP000556700">
    <property type="component" value="Unassembled WGS sequence"/>
</dbReference>
<name>A0A6V6Z7N3_9FLAO</name>
<reference evidence="2 3" key="1">
    <citation type="submission" date="2020-06" db="EMBL/GenBank/DDBJ databases">
        <authorList>
            <person name="Criscuolo A."/>
        </authorList>
    </citation>
    <scope>NUCLEOTIDE SEQUENCE [LARGE SCALE GENOMIC DNA]</scope>
    <source>
        <strain evidence="3">CIP 110025</strain>
    </source>
</reference>
<sequence length="65" mass="7196">MKKILTSLVFITHLTYGVTPPPPGLTPQPPVSINEEIYVLVVAGLFLGVFWIRKSRKSNTIAECL</sequence>
<feature type="transmembrane region" description="Helical" evidence="1">
    <location>
        <begin position="33"/>
        <end position="52"/>
    </location>
</feature>
<protein>
    <submittedName>
        <fullName evidence="2">Uncharacterized protein</fullName>
    </submittedName>
</protein>
<keyword evidence="3" id="KW-1185">Reference proteome</keyword>
<keyword evidence="1" id="KW-1133">Transmembrane helix</keyword>
<accession>A0A6V6Z7N3</accession>
<organism evidence="2 3">
    <name type="scientific">Flavobacterium chungangense</name>
    <dbReference type="NCBI Taxonomy" id="554283"/>
    <lineage>
        <taxon>Bacteria</taxon>
        <taxon>Pseudomonadati</taxon>
        <taxon>Bacteroidota</taxon>
        <taxon>Flavobacteriia</taxon>
        <taxon>Flavobacteriales</taxon>
        <taxon>Flavobacteriaceae</taxon>
        <taxon>Flavobacterium</taxon>
    </lineage>
</organism>
<dbReference type="AlphaFoldDB" id="A0A6V6Z7N3"/>
<keyword evidence="1" id="KW-0812">Transmembrane</keyword>
<evidence type="ECO:0000313" key="2">
    <source>
        <dbReference type="EMBL" id="CAD0007619.1"/>
    </source>
</evidence>
<proteinExistence type="predicted"/>
<comment type="caution">
    <text evidence="2">The sequence shown here is derived from an EMBL/GenBank/DDBJ whole genome shotgun (WGS) entry which is preliminary data.</text>
</comment>